<accession>A0A5C5YL37</accession>
<gene>
    <name evidence="1" type="ORF">Pla123a_30270</name>
</gene>
<reference evidence="1 2" key="1">
    <citation type="submission" date="2019-02" db="EMBL/GenBank/DDBJ databases">
        <title>Deep-cultivation of Planctomycetes and their phenomic and genomic characterization uncovers novel biology.</title>
        <authorList>
            <person name="Wiegand S."/>
            <person name="Jogler M."/>
            <person name="Boedeker C."/>
            <person name="Pinto D."/>
            <person name="Vollmers J."/>
            <person name="Rivas-Marin E."/>
            <person name="Kohn T."/>
            <person name="Peeters S.H."/>
            <person name="Heuer A."/>
            <person name="Rast P."/>
            <person name="Oberbeckmann S."/>
            <person name="Bunk B."/>
            <person name="Jeske O."/>
            <person name="Meyerdierks A."/>
            <person name="Storesund J.E."/>
            <person name="Kallscheuer N."/>
            <person name="Luecker S."/>
            <person name="Lage O.M."/>
            <person name="Pohl T."/>
            <person name="Merkel B.J."/>
            <person name="Hornburger P."/>
            <person name="Mueller R.-W."/>
            <person name="Bruemmer F."/>
            <person name="Labrenz M."/>
            <person name="Spormann A.M."/>
            <person name="Op Den Camp H."/>
            <person name="Overmann J."/>
            <person name="Amann R."/>
            <person name="Jetten M.S.M."/>
            <person name="Mascher T."/>
            <person name="Medema M.H."/>
            <person name="Devos D.P."/>
            <person name="Kaster A.-K."/>
            <person name="Ovreas L."/>
            <person name="Rohde M."/>
            <person name="Galperin M.Y."/>
            <person name="Jogler C."/>
        </authorList>
    </citation>
    <scope>NUCLEOTIDE SEQUENCE [LARGE SCALE GENOMIC DNA]</scope>
    <source>
        <strain evidence="1 2">Pla123a</strain>
    </source>
</reference>
<sequence>MNDFPHADDVGGDLLAAAKSLVSLGWARASVVVARAALESVVADMVRELGFEDDLPDRNFMRESLERLEAKGVISRRFRKDLVGVYSDASAVAHGERVSLHRAVQLIVLADEFRRGLFEAFRTGSMATYRPSPATVARRGVAHPRPRRRRIVKGGEPCSAPNA</sequence>
<dbReference type="Proteomes" id="UP000318478">
    <property type="component" value="Unassembled WGS sequence"/>
</dbReference>
<dbReference type="RefSeq" id="WP_146588350.1">
    <property type="nucleotide sequence ID" value="NZ_SJPO01000007.1"/>
</dbReference>
<proteinExistence type="predicted"/>
<evidence type="ECO:0008006" key="3">
    <source>
        <dbReference type="Google" id="ProtNLM"/>
    </source>
</evidence>
<organism evidence="1 2">
    <name type="scientific">Posidoniimonas polymericola</name>
    <dbReference type="NCBI Taxonomy" id="2528002"/>
    <lineage>
        <taxon>Bacteria</taxon>
        <taxon>Pseudomonadati</taxon>
        <taxon>Planctomycetota</taxon>
        <taxon>Planctomycetia</taxon>
        <taxon>Pirellulales</taxon>
        <taxon>Lacipirellulaceae</taxon>
        <taxon>Posidoniimonas</taxon>
    </lineage>
</organism>
<keyword evidence="2" id="KW-1185">Reference proteome</keyword>
<name>A0A5C5YL37_9BACT</name>
<dbReference type="AlphaFoldDB" id="A0A5C5YL37"/>
<comment type="caution">
    <text evidence="1">The sequence shown here is derived from an EMBL/GenBank/DDBJ whole genome shotgun (WGS) entry which is preliminary data.</text>
</comment>
<evidence type="ECO:0000313" key="2">
    <source>
        <dbReference type="Proteomes" id="UP000318478"/>
    </source>
</evidence>
<dbReference type="EMBL" id="SJPO01000007">
    <property type="protein sequence ID" value="TWT75518.1"/>
    <property type="molecule type" value="Genomic_DNA"/>
</dbReference>
<evidence type="ECO:0000313" key="1">
    <source>
        <dbReference type="EMBL" id="TWT75518.1"/>
    </source>
</evidence>
<protein>
    <recommendedName>
        <fullName evidence="3">DUF4145 domain-containing protein</fullName>
    </recommendedName>
</protein>